<feature type="non-terminal residue" evidence="1">
    <location>
        <position position="71"/>
    </location>
</feature>
<sequence>MPGEEWFYRFMNRNKAAVSRESIVEYFSNLRETLPDTNILNYDETNMSDDPGRVKVLCRKDSKRAERIMDS</sequence>
<proteinExistence type="predicted"/>
<dbReference type="EMBL" id="JANEYG010000038">
    <property type="protein sequence ID" value="KAJ8916880.1"/>
    <property type="molecule type" value="Genomic_DNA"/>
</dbReference>
<name>A0AAV8VSK8_9CUCU</name>
<accession>A0AAV8VSK8</accession>
<keyword evidence="2" id="KW-1185">Reference proteome</keyword>
<comment type="caution">
    <text evidence="1">The sequence shown here is derived from an EMBL/GenBank/DDBJ whole genome shotgun (WGS) entry which is preliminary data.</text>
</comment>
<gene>
    <name evidence="1" type="ORF">NQ315_013348</name>
</gene>
<organism evidence="1 2">
    <name type="scientific">Exocentrus adspersus</name>
    <dbReference type="NCBI Taxonomy" id="1586481"/>
    <lineage>
        <taxon>Eukaryota</taxon>
        <taxon>Metazoa</taxon>
        <taxon>Ecdysozoa</taxon>
        <taxon>Arthropoda</taxon>
        <taxon>Hexapoda</taxon>
        <taxon>Insecta</taxon>
        <taxon>Pterygota</taxon>
        <taxon>Neoptera</taxon>
        <taxon>Endopterygota</taxon>
        <taxon>Coleoptera</taxon>
        <taxon>Polyphaga</taxon>
        <taxon>Cucujiformia</taxon>
        <taxon>Chrysomeloidea</taxon>
        <taxon>Cerambycidae</taxon>
        <taxon>Lamiinae</taxon>
        <taxon>Acanthocinini</taxon>
        <taxon>Exocentrus</taxon>
    </lineage>
</organism>
<evidence type="ECO:0000313" key="1">
    <source>
        <dbReference type="EMBL" id="KAJ8916880.1"/>
    </source>
</evidence>
<evidence type="ECO:0000313" key="2">
    <source>
        <dbReference type="Proteomes" id="UP001159042"/>
    </source>
</evidence>
<dbReference type="AlphaFoldDB" id="A0AAV8VSK8"/>
<protein>
    <recommendedName>
        <fullName evidence="3">Transposase</fullName>
    </recommendedName>
</protein>
<evidence type="ECO:0008006" key="3">
    <source>
        <dbReference type="Google" id="ProtNLM"/>
    </source>
</evidence>
<reference evidence="1 2" key="1">
    <citation type="journal article" date="2023" name="Insect Mol. Biol.">
        <title>Genome sequencing provides insights into the evolution of gene families encoding plant cell wall-degrading enzymes in longhorned beetles.</title>
        <authorList>
            <person name="Shin N.R."/>
            <person name="Okamura Y."/>
            <person name="Kirsch R."/>
            <person name="Pauchet Y."/>
        </authorList>
    </citation>
    <scope>NUCLEOTIDE SEQUENCE [LARGE SCALE GENOMIC DNA]</scope>
    <source>
        <strain evidence="1">EAD_L_NR</strain>
    </source>
</reference>
<dbReference type="Proteomes" id="UP001159042">
    <property type="component" value="Unassembled WGS sequence"/>
</dbReference>